<dbReference type="SUPFAM" id="SSF88659">
    <property type="entry name" value="Sigma3 and sigma4 domains of RNA polymerase sigma factors"/>
    <property type="match status" value="1"/>
</dbReference>
<feature type="domain" description="Aldehyde dehydrogenase" evidence="6">
    <location>
        <begin position="19"/>
        <end position="80"/>
    </location>
</feature>
<keyword evidence="4" id="KW-0731">Sigma factor</keyword>
<evidence type="ECO:0000313" key="8">
    <source>
        <dbReference type="EMBL" id="GAA3685452.1"/>
    </source>
</evidence>
<dbReference type="Gene3D" id="1.10.10.10">
    <property type="entry name" value="Winged helix-like DNA-binding domain superfamily/Winged helix DNA-binding domain"/>
    <property type="match status" value="1"/>
</dbReference>
<keyword evidence="3" id="KW-0805">Transcription regulation</keyword>
<evidence type="ECO:0000313" key="9">
    <source>
        <dbReference type="Proteomes" id="UP001500711"/>
    </source>
</evidence>
<dbReference type="InterPro" id="IPR013249">
    <property type="entry name" value="RNA_pol_sigma70_r4_t2"/>
</dbReference>
<organism evidence="8 9">
    <name type="scientific">Lentzea roselyniae</name>
    <dbReference type="NCBI Taxonomy" id="531940"/>
    <lineage>
        <taxon>Bacteria</taxon>
        <taxon>Bacillati</taxon>
        <taxon>Actinomycetota</taxon>
        <taxon>Actinomycetes</taxon>
        <taxon>Pseudonocardiales</taxon>
        <taxon>Pseudonocardiaceae</taxon>
        <taxon>Lentzea</taxon>
    </lineage>
</organism>
<keyword evidence="2" id="KW-0560">Oxidoreductase</keyword>
<feature type="domain" description="RNA polymerase sigma factor 70 region 4 type 2" evidence="7">
    <location>
        <begin position="172"/>
        <end position="223"/>
    </location>
</feature>
<evidence type="ECO:0000256" key="1">
    <source>
        <dbReference type="ARBA" id="ARBA00010641"/>
    </source>
</evidence>
<dbReference type="InterPro" id="IPR039425">
    <property type="entry name" value="RNA_pol_sigma-70-like"/>
</dbReference>
<sequence length="239" mass="26161">MSPTVINDVPKQLFIAGAWQDAESGRTLAVDDPATGEQLCRVADASPSDGRRAVEAAVAAQPSWAATPPRVRSQILRHASAEEVVQDTWLAVVRGIDGFRGTASLRTWVYRILVNTAKKRGVKEKRTVPWTSVDPDGGPTVDPSRFRGADEGFPGHWREFPEPWVLDGELRQVVGRALDDLPERQRVVVVLRDVEGRTSEEVCAMLEISPANQRVLLHRGRAAVRACLETYFATSGGTA</sequence>
<comment type="similarity">
    <text evidence="1">Belongs to the sigma-70 factor family. ECF subfamily.</text>
</comment>
<keyword evidence="9" id="KW-1185">Reference proteome</keyword>
<evidence type="ECO:0000256" key="3">
    <source>
        <dbReference type="ARBA" id="ARBA00023015"/>
    </source>
</evidence>
<name>A0ABP7CDK5_9PSEU</name>
<gene>
    <name evidence="8" type="ORF">GCM10022267_85340</name>
</gene>
<reference evidence="9" key="1">
    <citation type="journal article" date="2019" name="Int. J. Syst. Evol. Microbiol.">
        <title>The Global Catalogue of Microorganisms (GCM) 10K type strain sequencing project: providing services to taxonomists for standard genome sequencing and annotation.</title>
        <authorList>
            <consortium name="The Broad Institute Genomics Platform"/>
            <consortium name="The Broad Institute Genome Sequencing Center for Infectious Disease"/>
            <person name="Wu L."/>
            <person name="Ma J."/>
        </authorList>
    </citation>
    <scope>NUCLEOTIDE SEQUENCE [LARGE SCALE GENOMIC DNA]</scope>
    <source>
        <strain evidence="9">JCM 17494</strain>
    </source>
</reference>
<protein>
    <submittedName>
        <fullName evidence="8">Sigma-70 family RNA polymerase sigma factor</fullName>
    </submittedName>
</protein>
<dbReference type="Proteomes" id="UP001500711">
    <property type="component" value="Unassembled WGS sequence"/>
</dbReference>
<dbReference type="InterPro" id="IPR036388">
    <property type="entry name" value="WH-like_DNA-bd_sf"/>
</dbReference>
<comment type="caution">
    <text evidence="8">The sequence shown here is derived from an EMBL/GenBank/DDBJ whole genome shotgun (WGS) entry which is preliminary data.</text>
</comment>
<dbReference type="RefSeq" id="WP_346136774.1">
    <property type="nucleotide sequence ID" value="NZ_BAABBE010000050.1"/>
</dbReference>
<proteinExistence type="inferred from homology"/>
<dbReference type="Gene3D" id="3.40.605.10">
    <property type="entry name" value="Aldehyde Dehydrogenase, Chain A, domain 1"/>
    <property type="match status" value="1"/>
</dbReference>
<dbReference type="PANTHER" id="PTHR43133:SF53">
    <property type="entry name" value="ECF RNA POLYMERASE SIGMA-E FACTOR"/>
    <property type="match status" value="1"/>
</dbReference>
<evidence type="ECO:0000259" key="6">
    <source>
        <dbReference type="Pfam" id="PF00171"/>
    </source>
</evidence>
<dbReference type="InterPro" id="IPR015590">
    <property type="entry name" value="Aldehyde_DH_dom"/>
</dbReference>
<dbReference type="InterPro" id="IPR013324">
    <property type="entry name" value="RNA_pol_sigma_r3/r4-like"/>
</dbReference>
<dbReference type="SUPFAM" id="SSF53720">
    <property type="entry name" value="ALDH-like"/>
    <property type="match status" value="1"/>
</dbReference>
<dbReference type="Pfam" id="PF08281">
    <property type="entry name" value="Sigma70_r4_2"/>
    <property type="match status" value="1"/>
</dbReference>
<dbReference type="CDD" id="cd06171">
    <property type="entry name" value="Sigma70_r4"/>
    <property type="match status" value="1"/>
</dbReference>
<dbReference type="NCBIfam" id="TIGR02937">
    <property type="entry name" value="sigma70-ECF"/>
    <property type="match status" value="1"/>
</dbReference>
<evidence type="ECO:0000256" key="2">
    <source>
        <dbReference type="ARBA" id="ARBA00023002"/>
    </source>
</evidence>
<dbReference type="EMBL" id="BAABBE010000050">
    <property type="protein sequence ID" value="GAA3685452.1"/>
    <property type="molecule type" value="Genomic_DNA"/>
</dbReference>
<accession>A0ABP7CDK5</accession>
<evidence type="ECO:0000259" key="7">
    <source>
        <dbReference type="Pfam" id="PF08281"/>
    </source>
</evidence>
<evidence type="ECO:0000256" key="5">
    <source>
        <dbReference type="ARBA" id="ARBA00023163"/>
    </source>
</evidence>
<dbReference type="PANTHER" id="PTHR43133">
    <property type="entry name" value="RNA POLYMERASE ECF-TYPE SIGMA FACTO"/>
    <property type="match status" value="1"/>
</dbReference>
<evidence type="ECO:0000256" key="4">
    <source>
        <dbReference type="ARBA" id="ARBA00023082"/>
    </source>
</evidence>
<dbReference type="InterPro" id="IPR016162">
    <property type="entry name" value="Ald_DH_N"/>
</dbReference>
<dbReference type="InterPro" id="IPR014284">
    <property type="entry name" value="RNA_pol_sigma-70_dom"/>
</dbReference>
<dbReference type="Pfam" id="PF00171">
    <property type="entry name" value="Aldedh"/>
    <property type="match status" value="1"/>
</dbReference>
<dbReference type="InterPro" id="IPR016161">
    <property type="entry name" value="Ald_DH/histidinol_DH"/>
</dbReference>
<keyword evidence="5" id="KW-0804">Transcription</keyword>